<dbReference type="InterPro" id="IPR039420">
    <property type="entry name" value="WalR-like"/>
</dbReference>
<dbReference type="CDD" id="cd00383">
    <property type="entry name" value="trans_reg_C"/>
    <property type="match status" value="1"/>
</dbReference>
<dbReference type="FunFam" id="3.40.50.2300:FF:000002">
    <property type="entry name" value="DNA-binding response regulator PhoP"/>
    <property type="match status" value="1"/>
</dbReference>
<dbReference type="SMART" id="SM00862">
    <property type="entry name" value="Trans_reg_C"/>
    <property type="match status" value="1"/>
</dbReference>
<keyword evidence="14" id="KW-1185">Reference proteome</keyword>
<evidence type="ECO:0000313" key="14">
    <source>
        <dbReference type="Proteomes" id="UP000252707"/>
    </source>
</evidence>
<dbReference type="GO" id="GO:0032993">
    <property type="term" value="C:protein-DNA complex"/>
    <property type="evidence" value="ECO:0007669"/>
    <property type="project" value="TreeGrafter"/>
</dbReference>
<keyword evidence="6 9" id="KW-0238">DNA-binding</keyword>
<evidence type="ECO:0000313" key="13">
    <source>
        <dbReference type="EMBL" id="RCX26346.1"/>
    </source>
</evidence>
<keyword evidence="5" id="KW-0805">Transcription regulation</keyword>
<evidence type="ECO:0000256" key="7">
    <source>
        <dbReference type="ARBA" id="ARBA00023163"/>
    </source>
</evidence>
<dbReference type="SUPFAM" id="SSF46894">
    <property type="entry name" value="C-terminal effector domain of the bipartite response regulators"/>
    <property type="match status" value="1"/>
</dbReference>
<dbReference type="GO" id="GO:0005829">
    <property type="term" value="C:cytosol"/>
    <property type="evidence" value="ECO:0007669"/>
    <property type="project" value="TreeGrafter"/>
</dbReference>
<accession>A0A369C0L7</accession>
<dbReference type="AlphaFoldDB" id="A0A369C0L7"/>
<evidence type="ECO:0000256" key="6">
    <source>
        <dbReference type="ARBA" id="ARBA00023125"/>
    </source>
</evidence>
<dbReference type="SMART" id="SM00448">
    <property type="entry name" value="REC"/>
    <property type="match status" value="1"/>
</dbReference>
<keyword evidence="4" id="KW-0902">Two-component regulatory system</keyword>
<name>A0A369C0L7_9GAMM</name>
<dbReference type="PANTHER" id="PTHR48111:SF35">
    <property type="entry name" value="TRANSCRIPTIONAL REGULATORY PROTEIN QSEB"/>
    <property type="match status" value="1"/>
</dbReference>
<reference evidence="13 14" key="1">
    <citation type="submission" date="2018-07" db="EMBL/GenBank/DDBJ databases">
        <title>Genomic Encyclopedia of Type Strains, Phase IV (KMG-IV): sequencing the most valuable type-strain genomes for metagenomic binning, comparative biology and taxonomic classification.</title>
        <authorList>
            <person name="Goeker M."/>
        </authorList>
    </citation>
    <scope>NUCLEOTIDE SEQUENCE [LARGE SCALE GENOMIC DNA]</scope>
    <source>
        <strain evidence="13 14">DSM 26407</strain>
    </source>
</reference>
<feature type="domain" description="Response regulatory" evidence="11">
    <location>
        <begin position="30"/>
        <end position="144"/>
    </location>
</feature>
<dbReference type="GO" id="GO:0006355">
    <property type="term" value="P:regulation of DNA-templated transcription"/>
    <property type="evidence" value="ECO:0007669"/>
    <property type="project" value="InterPro"/>
</dbReference>
<dbReference type="Gene3D" id="3.40.50.2300">
    <property type="match status" value="1"/>
</dbReference>
<keyword evidence="3 8" id="KW-0597">Phosphoprotein</keyword>
<evidence type="ECO:0000259" key="12">
    <source>
        <dbReference type="PROSITE" id="PS51755"/>
    </source>
</evidence>
<evidence type="ECO:0000256" key="3">
    <source>
        <dbReference type="ARBA" id="ARBA00022553"/>
    </source>
</evidence>
<dbReference type="InterPro" id="IPR001867">
    <property type="entry name" value="OmpR/PhoB-type_DNA-bd"/>
</dbReference>
<dbReference type="Pfam" id="PF00486">
    <property type="entry name" value="Trans_reg_C"/>
    <property type="match status" value="1"/>
</dbReference>
<evidence type="ECO:0000259" key="11">
    <source>
        <dbReference type="PROSITE" id="PS50110"/>
    </source>
</evidence>
<dbReference type="CDD" id="cd17624">
    <property type="entry name" value="REC_OmpR_PmrA-like"/>
    <property type="match status" value="1"/>
</dbReference>
<comment type="caution">
    <text evidence="13">The sequence shown here is derived from an EMBL/GenBank/DDBJ whole genome shotgun (WGS) entry which is preliminary data.</text>
</comment>
<dbReference type="PROSITE" id="PS51755">
    <property type="entry name" value="OMPR_PHOB"/>
    <property type="match status" value="1"/>
</dbReference>
<dbReference type="Gene3D" id="6.10.250.690">
    <property type="match status" value="1"/>
</dbReference>
<dbReference type="EMBL" id="QPJY01000010">
    <property type="protein sequence ID" value="RCX26346.1"/>
    <property type="molecule type" value="Genomic_DNA"/>
</dbReference>
<evidence type="ECO:0000256" key="9">
    <source>
        <dbReference type="PROSITE-ProRule" id="PRU01091"/>
    </source>
</evidence>
<sequence length="249" mass="27246">MEHGQCKTLSVPLPATEPVRGERAGEESMRLLLVEDDSLLGDGIRAGLEQGGNTVDWVRDGVAADLALRDGAYDAAILDLNLPRRDGLRVLRDLRERGDEVPVLILTARDTVSDRVTGLDTGADDYLVKPFDLDELSARLRALVRRRAGRATPLLTHGSLVLDPAARTVTAAGQAVDLAPKEFAILLTLLENAGRVVSRGRLEESLYGWDEGVESNAIEVHIHHLRRKLGRDLIRTVRGVGYLVDRRDG</sequence>
<keyword evidence="2" id="KW-0963">Cytoplasm</keyword>
<evidence type="ECO:0000256" key="10">
    <source>
        <dbReference type="SAM" id="MobiDB-lite"/>
    </source>
</evidence>
<evidence type="ECO:0000256" key="4">
    <source>
        <dbReference type="ARBA" id="ARBA00023012"/>
    </source>
</evidence>
<dbReference type="GO" id="GO:0000976">
    <property type="term" value="F:transcription cis-regulatory region binding"/>
    <property type="evidence" value="ECO:0007669"/>
    <property type="project" value="TreeGrafter"/>
</dbReference>
<feature type="modified residue" description="4-aspartylphosphate" evidence="8">
    <location>
        <position position="79"/>
    </location>
</feature>
<dbReference type="InterPro" id="IPR011006">
    <property type="entry name" value="CheY-like_superfamily"/>
</dbReference>
<comment type="subcellular location">
    <subcellularLocation>
        <location evidence="1">Cytoplasm</location>
    </subcellularLocation>
</comment>
<proteinExistence type="predicted"/>
<dbReference type="Pfam" id="PF00072">
    <property type="entry name" value="Response_reg"/>
    <property type="match status" value="1"/>
</dbReference>
<dbReference type="Proteomes" id="UP000252707">
    <property type="component" value="Unassembled WGS sequence"/>
</dbReference>
<protein>
    <submittedName>
        <fullName evidence="13">Two-component system response regulator QseB</fullName>
    </submittedName>
</protein>
<dbReference type="InterPro" id="IPR036388">
    <property type="entry name" value="WH-like_DNA-bd_sf"/>
</dbReference>
<dbReference type="PANTHER" id="PTHR48111">
    <property type="entry name" value="REGULATOR OF RPOS"/>
    <property type="match status" value="1"/>
</dbReference>
<dbReference type="GO" id="GO:0000156">
    <property type="term" value="F:phosphorelay response regulator activity"/>
    <property type="evidence" value="ECO:0007669"/>
    <property type="project" value="TreeGrafter"/>
</dbReference>
<gene>
    <name evidence="13" type="ORF">DFQ59_11056</name>
</gene>
<evidence type="ECO:0000256" key="8">
    <source>
        <dbReference type="PROSITE-ProRule" id="PRU00169"/>
    </source>
</evidence>
<dbReference type="PROSITE" id="PS50110">
    <property type="entry name" value="RESPONSE_REGULATORY"/>
    <property type="match status" value="1"/>
</dbReference>
<organism evidence="13 14">
    <name type="scientific">Thioalbus denitrificans</name>
    <dbReference type="NCBI Taxonomy" id="547122"/>
    <lineage>
        <taxon>Bacteria</taxon>
        <taxon>Pseudomonadati</taxon>
        <taxon>Pseudomonadota</taxon>
        <taxon>Gammaproteobacteria</taxon>
        <taxon>Chromatiales</taxon>
        <taxon>Ectothiorhodospiraceae</taxon>
        <taxon>Thioalbus</taxon>
    </lineage>
</organism>
<keyword evidence="7" id="KW-0804">Transcription</keyword>
<dbReference type="InterPro" id="IPR001789">
    <property type="entry name" value="Sig_transdc_resp-reg_receiver"/>
</dbReference>
<evidence type="ECO:0000256" key="1">
    <source>
        <dbReference type="ARBA" id="ARBA00004496"/>
    </source>
</evidence>
<dbReference type="Gene3D" id="1.10.10.10">
    <property type="entry name" value="Winged helix-like DNA-binding domain superfamily/Winged helix DNA-binding domain"/>
    <property type="match status" value="1"/>
</dbReference>
<feature type="DNA-binding region" description="OmpR/PhoB-type" evidence="9">
    <location>
        <begin position="152"/>
        <end position="246"/>
    </location>
</feature>
<feature type="domain" description="OmpR/PhoB-type" evidence="12">
    <location>
        <begin position="152"/>
        <end position="246"/>
    </location>
</feature>
<feature type="region of interest" description="Disordered" evidence="10">
    <location>
        <begin position="1"/>
        <end position="23"/>
    </location>
</feature>
<evidence type="ECO:0000256" key="5">
    <source>
        <dbReference type="ARBA" id="ARBA00023015"/>
    </source>
</evidence>
<evidence type="ECO:0000256" key="2">
    <source>
        <dbReference type="ARBA" id="ARBA00022490"/>
    </source>
</evidence>
<dbReference type="InterPro" id="IPR016032">
    <property type="entry name" value="Sig_transdc_resp-reg_C-effctor"/>
</dbReference>
<dbReference type="SUPFAM" id="SSF52172">
    <property type="entry name" value="CheY-like"/>
    <property type="match status" value="1"/>
</dbReference>